<feature type="chain" id="PRO_5019342822" evidence="1">
    <location>
        <begin position="27"/>
        <end position="114"/>
    </location>
</feature>
<sequence length="114" mass="13086">MLCKHFALLAGLALAVMTLSMSKAYAGQVVVRKSSEPFDAFAIRDHVRELHQWKESIRFQEQIKVIQSLPVGCITVVTPYRYYHCGLNFYRPYEYKGITHFVQVDPPVQAGPQR</sequence>
<dbReference type="RefSeq" id="WP_130600937.1">
    <property type="nucleotide sequence ID" value="NZ_CP036200.1"/>
</dbReference>
<dbReference type="Proteomes" id="UP000291106">
    <property type="component" value="Chromosome"/>
</dbReference>
<feature type="signal peptide" evidence="1">
    <location>
        <begin position="1"/>
        <end position="26"/>
    </location>
</feature>
<gene>
    <name evidence="2" type="ORF">EXU30_13695</name>
</gene>
<name>A0A411PJ53_9GAMM</name>
<dbReference type="EMBL" id="CP036200">
    <property type="protein sequence ID" value="QBF83631.1"/>
    <property type="molecule type" value="Genomic_DNA"/>
</dbReference>
<keyword evidence="1" id="KW-0732">Signal</keyword>
<keyword evidence="3" id="KW-1185">Reference proteome</keyword>
<proteinExistence type="predicted"/>
<dbReference type="AlphaFoldDB" id="A0A411PJ53"/>
<protein>
    <submittedName>
        <fullName evidence="2">Uncharacterized protein</fullName>
    </submittedName>
</protein>
<reference evidence="2 3" key="1">
    <citation type="submission" date="2019-02" db="EMBL/GenBank/DDBJ databases">
        <title>Shewanella sp. D4-2 isolated from Dokdo Island.</title>
        <authorList>
            <person name="Baek K."/>
        </authorList>
    </citation>
    <scope>NUCLEOTIDE SEQUENCE [LARGE SCALE GENOMIC DNA]</scope>
    <source>
        <strain evidence="2 3">D4-2</strain>
    </source>
</reference>
<evidence type="ECO:0000256" key="1">
    <source>
        <dbReference type="SAM" id="SignalP"/>
    </source>
</evidence>
<organism evidence="2 3">
    <name type="scientific">Shewanella maritima</name>
    <dbReference type="NCBI Taxonomy" id="2520507"/>
    <lineage>
        <taxon>Bacteria</taxon>
        <taxon>Pseudomonadati</taxon>
        <taxon>Pseudomonadota</taxon>
        <taxon>Gammaproteobacteria</taxon>
        <taxon>Alteromonadales</taxon>
        <taxon>Shewanellaceae</taxon>
        <taxon>Shewanella</taxon>
    </lineage>
</organism>
<accession>A0A411PJ53</accession>
<dbReference type="OrthoDB" id="6272584at2"/>
<evidence type="ECO:0000313" key="3">
    <source>
        <dbReference type="Proteomes" id="UP000291106"/>
    </source>
</evidence>
<evidence type="ECO:0000313" key="2">
    <source>
        <dbReference type="EMBL" id="QBF83631.1"/>
    </source>
</evidence>
<dbReference type="KEGG" id="smai:EXU30_13695"/>